<evidence type="ECO:0000256" key="2">
    <source>
        <dbReference type="ARBA" id="ARBA00022630"/>
    </source>
</evidence>
<evidence type="ECO:0000259" key="5">
    <source>
        <dbReference type="Pfam" id="PF07992"/>
    </source>
</evidence>
<dbReference type="PANTHER" id="PTHR43557">
    <property type="entry name" value="APOPTOSIS-INDUCING FACTOR 1"/>
    <property type="match status" value="1"/>
</dbReference>
<accession>A0ABP8NWT3</accession>
<organism evidence="7 8">
    <name type="scientific">Rhodococcus olei</name>
    <dbReference type="NCBI Taxonomy" id="2161675"/>
    <lineage>
        <taxon>Bacteria</taxon>
        <taxon>Bacillati</taxon>
        <taxon>Actinomycetota</taxon>
        <taxon>Actinomycetes</taxon>
        <taxon>Mycobacteriales</taxon>
        <taxon>Nocardiaceae</taxon>
        <taxon>Rhodococcus</taxon>
    </lineage>
</organism>
<dbReference type="Pfam" id="PF07992">
    <property type="entry name" value="Pyr_redox_2"/>
    <property type="match status" value="1"/>
</dbReference>
<evidence type="ECO:0000313" key="7">
    <source>
        <dbReference type="EMBL" id="GAA4473212.1"/>
    </source>
</evidence>
<comment type="caution">
    <text evidence="7">The sequence shown here is derived from an EMBL/GenBank/DDBJ whole genome shotgun (WGS) entry which is preliminary data.</text>
</comment>
<dbReference type="Proteomes" id="UP001501183">
    <property type="component" value="Unassembled WGS sequence"/>
</dbReference>
<keyword evidence="4" id="KW-0560">Oxidoreductase</keyword>
<gene>
    <name evidence="7" type="ORF">GCM10023094_06530</name>
</gene>
<keyword evidence="2" id="KW-0285">Flavoprotein</keyword>
<sequence length="414" mass="42446">MSAVVIVGTGVAGITAAETLRAEGFSGSVTVLGEDPATPYRRPAVSKDLLAGSIPAERSWLRPAGYWAEREIDVRTGVAVASVDPDRRVVELSTGEALGYDALLLATGGRAREIAHTAGGAALTLRAFGDVEPLRAAIGRTNSVLVVGAGLIGSEVAATARSLGAEVTVLEAAPAPLHRVLPPVVGALYERLHRENDVALHTGVQLAELTTDGAGGARAVAADGRQWSAGAALLAVGTVPDTGLAERAGLAVDDGIVVDAGFATSRPGVYAAGDVANCPNLVLGGRDRAEHWNTAQAQGAAAARAILADLAGAEVDPWRDVPWCWSSQYGVNLQVAGWPRADDELIVRGDVDGRDFTVLTRRSGRLVGAVTIGRPKDVRAARNLIADHPTIAPAVLADEDVDLGALGVAPVTVG</sequence>
<keyword evidence="8" id="KW-1185">Reference proteome</keyword>
<evidence type="ECO:0000256" key="3">
    <source>
        <dbReference type="ARBA" id="ARBA00022827"/>
    </source>
</evidence>
<dbReference type="PRINTS" id="PR00368">
    <property type="entry name" value="FADPNR"/>
</dbReference>
<name>A0ABP8NWT3_9NOCA</name>
<dbReference type="Pfam" id="PF14759">
    <property type="entry name" value="Reductase_C"/>
    <property type="match status" value="1"/>
</dbReference>
<dbReference type="PRINTS" id="PR00411">
    <property type="entry name" value="PNDRDTASEI"/>
</dbReference>
<evidence type="ECO:0000259" key="6">
    <source>
        <dbReference type="Pfam" id="PF14759"/>
    </source>
</evidence>
<dbReference type="InterPro" id="IPR028202">
    <property type="entry name" value="Reductase_C"/>
</dbReference>
<dbReference type="InterPro" id="IPR050446">
    <property type="entry name" value="FAD-oxidoreductase/Apoptosis"/>
</dbReference>
<dbReference type="PANTHER" id="PTHR43557:SF2">
    <property type="entry name" value="RIESKE DOMAIN-CONTAINING PROTEIN-RELATED"/>
    <property type="match status" value="1"/>
</dbReference>
<dbReference type="InterPro" id="IPR023753">
    <property type="entry name" value="FAD/NAD-binding_dom"/>
</dbReference>
<dbReference type="RefSeq" id="WP_345342107.1">
    <property type="nucleotide sequence ID" value="NZ_BAABFB010000018.1"/>
</dbReference>
<dbReference type="EMBL" id="BAABFB010000018">
    <property type="protein sequence ID" value="GAA4473212.1"/>
    <property type="molecule type" value="Genomic_DNA"/>
</dbReference>
<protein>
    <submittedName>
        <fullName evidence="7">FAD-dependent oxidoreductase</fullName>
    </submittedName>
</protein>
<evidence type="ECO:0000256" key="4">
    <source>
        <dbReference type="ARBA" id="ARBA00023002"/>
    </source>
</evidence>
<evidence type="ECO:0000256" key="1">
    <source>
        <dbReference type="ARBA" id="ARBA00001974"/>
    </source>
</evidence>
<evidence type="ECO:0000313" key="8">
    <source>
        <dbReference type="Proteomes" id="UP001501183"/>
    </source>
</evidence>
<dbReference type="Gene3D" id="3.30.390.30">
    <property type="match status" value="1"/>
</dbReference>
<proteinExistence type="predicted"/>
<dbReference type="InterPro" id="IPR016156">
    <property type="entry name" value="FAD/NAD-linked_Rdtase_dimer_sf"/>
</dbReference>
<reference evidence="8" key="1">
    <citation type="journal article" date="2019" name="Int. J. Syst. Evol. Microbiol.">
        <title>The Global Catalogue of Microorganisms (GCM) 10K type strain sequencing project: providing services to taxonomists for standard genome sequencing and annotation.</title>
        <authorList>
            <consortium name="The Broad Institute Genomics Platform"/>
            <consortium name="The Broad Institute Genome Sequencing Center for Infectious Disease"/>
            <person name="Wu L."/>
            <person name="Ma J."/>
        </authorList>
    </citation>
    <scope>NUCLEOTIDE SEQUENCE [LARGE SCALE GENOMIC DNA]</scope>
    <source>
        <strain evidence="8">JCM 32206</strain>
    </source>
</reference>
<dbReference type="Gene3D" id="3.50.50.60">
    <property type="entry name" value="FAD/NAD(P)-binding domain"/>
    <property type="match status" value="2"/>
</dbReference>
<feature type="domain" description="FAD/NAD(P)-binding" evidence="5">
    <location>
        <begin position="3"/>
        <end position="299"/>
    </location>
</feature>
<comment type="cofactor">
    <cofactor evidence="1">
        <name>FAD</name>
        <dbReference type="ChEBI" id="CHEBI:57692"/>
    </cofactor>
</comment>
<keyword evidence="3" id="KW-0274">FAD</keyword>
<feature type="domain" description="Reductase C-terminal" evidence="6">
    <location>
        <begin position="323"/>
        <end position="405"/>
    </location>
</feature>
<dbReference type="InterPro" id="IPR036188">
    <property type="entry name" value="FAD/NAD-bd_sf"/>
</dbReference>
<dbReference type="SUPFAM" id="SSF51905">
    <property type="entry name" value="FAD/NAD(P)-binding domain"/>
    <property type="match status" value="2"/>
</dbReference>
<dbReference type="SUPFAM" id="SSF55424">
    <property type="entry name" value="FAD/NAD-linked reductases, dimerisation (C-terminal) domain"/>
    <property type="match status" value="1"/>
</dbReference>